<evidence type="ECO:0000313" key="3">
    <source>
        <dbReference type="EMBL" id="ODS12571.1"/>
    </source>
</evidence>
<dbReference type="CDD" id="cd00093">
    <property type="entry name" value="HTH_XRE"/>
    <property type="match status" value="1"/>
</dbReference>
<dbReference type="RefSeq" id="WP_069447199.1">
    <property type="nucleotide sequence ID" value="NZ_MDCJ01000002.1"/>
</dbReference>
<sequence>MCFEQRLKAIIKEERYSQRAFAEIVDIPIASIERYLAGTREPSTKVTMKIVNHVKFKKYALWLMTGEVLPSGGQICPSFSTLEQCGLVGESSPQKRA</sequence>
<gene>
    <name evidence="3" type="ORF">VSF3289_02896</name>
    <name evidence="2" type="ORF">VSF3289_04367</name>
</gene>
<name>A0A1E3WS48_9VIBR</name>
<evidence type="ECO:0000259" key="1">
    <source>
        <dbReference type="SMART" id="SM00530"/>
    </source>
</evidence>
<dbReference type="Gene3D" id="1.10.260.40">
    <property type="entry name" value="lambda repressor-like DNA-binding domains"/>
    <property type="match status" value="1"/>
</dbReference>
<dbReference type="SUPFAM" id="SSF47413">
    <property type="entry name" value="lambda repressor-like DNA-binding domains"/>
    <property type="match status" value="1"/>
</dbReference>
<dbReference type="Pfam" id="PF01381">
    <property type="entry name" value="HTH_3"/>
    <property type="match status" value="1"/>
</dbReference>
<dbReference type="OrthoDB" id="6302218at2"/>
<dbReference type="Proteomes" id="UP000095131">
    <property type="component" value="Unassembled WGS sequence"/>
</dbReference>
<dbReference type="SMART" id="SM00530">
    <property type="entry name" value="HTH_XRE"/>
    <property type="match status" value="1"/>
</dbReference>
<dbReference type="InterPro" id="IPR010982">
    <property type="entry name" value="Lambda_DNA-bd_dom_sf"/>
</dbReference>
<proteinExistence type="predicted"/>
<dbReference type="EMBL" id="MDCJ01000002">
    <property type="protein sequence ID" value="ODS12571.1"/>
    <property type="molecule type" value="Genomic_DNA"/>
</dbReference>
<accession>A0A1E3WS48</accession>
<evidence type="ECO:0000313" key="4">
    <source>
        <dbReference type="Proteomes" id="UP000095131"/>
    </source>
</evidence>
<dbReference type="GO" id="GO:0003677">
    <property type="term" value="F:DNA binding"/>
    <property type="evidence" value="ECO:0007669"/>
    <property type="project" value="InterPro"/>
</dbReference>
<evidence type="ECO:0000313" key="2">
    <source>
        <dbReference type="EMBL" id="ODS05226.1"/>
    </source>
</evidence>
<feature type="domain" description="HTH cro/C1-type" evidence="1">
    <location>
        <begin position="6"/>
        <end position="63"/>
    </location>
</feature>
<reference evidence="3 4" key="1">
    <citation type="submission" date="2016-08" db="EMBL/GenBank/DDBJ databases">
        <title>Genome sequencing of Vibrio scophthalmi strain FP3289, an isolated from Paralichthys olivaceus.</title>
        <authorList>
            <person name="Han H.-J."/>
        </authorList>
    </citation>
    <scope>NUCLEOTIDE SEQUENCE [LARGE SCALE GENOMIC DNA]</scope>
    <source>
        <strain evidence="3 4">FP3289</strain>
    </source>
</reference>
<protein>
    <recommendedName>
        <fullName evidence="1">HTH cro/C1-type domain-containing protein</fullName>
    </recommendedName>
</protein>
<comment type="caution">
    <text evidence="3">The sequence shown here is derived from an EMBL/GenBank/DDBJ whole genome shotgun (WGS) entry which is preliminary data.</text>
</comment>
<dbReference type="AlphaFoldDB" id="A0A1E3WS48"/>
<dbReference type="EMBL" id="MDCJ01000007">
    <property type="protein sequence ID" value="ODS05226.1"/>
    <property type="molecule type" value="Genomic_DNA"/>
</dbReference>
<dbReference type="InterPro" id="IPR001387">
    <property type="entry name" value="Cro/C1-type_HTH"/>
</dbReference>
<organism evidence="3 4">
    <name type="scientific">Vibrio scophthalmi</name>
    <dbReference type="NCBI Taxonomy" id="45658"/>
    <lineage>
        <taxon>Bacteria</taxon>
        <taxon>Pseudomonadati</taxon>
        <taxon>Pseudomonadota</taxon>
        <taxon>Gammaproteobacteria</taxon>
        <taxon>Vibrionales</taxon>
        <taxon>Vibrionaceae</taxon>
        <taxon>Vibrio</taxon>
    </lineage>
</organism>